<evidence type="ECO:0000313" key="1">
    <source>
        <dbReference type="EMBL" id="KAH7905958.1"/>
    </source>
</evidence>
<reference evidence="1" key="1">
    <citation type="journal article" date="2021" name="New Phytol.">
        <title>Evolutionary innovations through gain and loss of genes in the ectomycorrhizal Boletales.</title>
        <authorList>
            <person name="Wu G."/>
            <person name="Miyauchi S."/>
            <person name="Morin E."/>
            <person name="Kuo A."/>
            <person name="Drula E."/>
            <person name="Varga T."/>
            <person name="Kohler A."/>
            <person name="Feng B."/>
            <person name="Cao Y."/>
            <person name="Lipzen A."/>
            <person name="Daum C."/>
            <person name="Hundley H."/>
            <person name="Pangilinan J."/>
            <person name="Johnson J."/>
            <person name="Barry K."/>
            <person name="LaButti K."/>
            <person name="Ng V."/>
            <person name="Ahrendt S."/>
            <person name="Min B."/>
            <person name="Choi I.G."/>
            <person name="Park H."/>
            <person name="Plett J.M."/>
            <person name="Magnuson J."/>
            <person name="Spatafora J.W."/>
            <person name="Nagy L.G."/>
            <person name="Henrissat B."/>
            <person name="Grigoriev I.V."/>
            <person name="Yang Z.L."/>
            <person name="Xu J."/>
            <person name="Martin F.M."/>
        </authorList>
    </citation>
    <scope>NUCLEOTIDE SEQUENCE</scope>
    <source>
        <strain evidence="1">ATCC 28755</strain>
    </source>
</reference>
<dbReference type="Proteomes" id="UP000790377">
    <property type="component" value="Unassembled WGS sequence"/>
</dbReference>
<name>A0ACB7ZYZ5_9AGAM</name>
<keyword evidence="2" id="KW-1185">Reference proteome</keyword>
<accession>A0ACB7ZYZ5</accession>
<evidence type="ECO:0000313" key="2">
    <source>
        <dbReference type="Proteomes" id="UP000790377"/>
    </source>
</evidence>
<protein>
    <submittedName>
        <fullName evidence="1">Class I glutamine amidotransferase-like protein</fullName>
    </submittedName>
</protein>
<sequence>MGSIPQAKIALLVCDPTSDAFVEAHGDIPALFTGLYTTLFTRLTQGQHTDDLKITRQGSFVTETMASFQGDTFRSFSVINGELPDDVDEYTAVIVSGSAVGVNDADKYTWIPKLADFLHDTATNHPKVKIIGICFGHQIICNSILKDSVQANPKGWEIGPCEVDLTETGKVLFPGKDSLAPEAPPSPPPETVIRTTKTWGETEKTDNEGIVSWTGSTLNSVDDIHIFTSQGHPELTQEMTTTLVDLFEAEIDAKAVEEARKCVADFKGDLDRDYIALLMWALSTGHSYVFSNASSFNA</sequence>
<dbReference type="EMBL" id="MU268093">
    <property type="protein sequence ID" value="KAH7905958.1"/>
    <property type="molecule type" value="Genomic_DNA"/>
</dbReference>
<proteinExistence type="predicted"/>
<comment type="caution">
    <text evidence="1">The sequence shown here is derived from an EMBL/GenBank/DDBJ whole genome shotgun (WGS) entry which is preliminary data.</text>
</comment>
<organism evidence="1 2">
    <name type="scientific">Hygrophoropsis aurantiaca</name>
    <dbReference type="NCBI Taxonomy" id="72124"/>
    <lineage>
        <taxon>Eukaryota</taxon>
        <taxon>Fungi</taxon>
        <taxon>Dikarya</taxon>
        <taxon>Basidiomycota</taxon>
        <taxon>Agaricomycotina</taxon>
        <taxon>Agaricomycetes</taxon>
        <taxon>Agaricomycetidae</taxon>
        <taxon>Boletales</taxon>
        <taxon>Coniophorineae</taxon>
        <taxon>Hygrophoropsidaceae</taxon>
        <taxon>Hygrophoropsis</taxon>
    </lineage>
</organism>
<gene>
    <name evidence="1" type="ORF">BJ138DRAFT_1163753</name>
</gene>